<evidence type="ECO:0000313" key="4">
    <source>
        <dbReference type="EMBL" id="CAG5958712.1"/>
    </source>
</evidence>
<dbReference type="OrthoDB" id="8940977at2759"/>
<dbReference type="AlphaFoldDB" id="A0A8S4BNF9"/>
<dbReference type="Proteomes" id="UP000677803">
    <property type="component" value="Unassembled WGS sequence"/>
</dbReference>
<reference evidence="4" key="1">
    <citation type="submission" date="2021-05" db="EMBL/GenBank/DDBJ databases">
        <authorList>
            <person name="Tigano A."/>
        </authorList>
    </citation>
    <scope>NUCLEOTIDE SEQUENCE</scope>
</reference>
<evidence type="ECO:0000256" key="1">
    <source>
        <dbReference type="ARBA" id="ARBA00022679"/>
    </source>
</evidence>
<keyword evidence="1" id="KW-0808">Transferase</keyword>
<name>A0A8S4BNF9_9TELE</name>
<dbReference type="EMBL" id="CAJRST010023558">
    <property type="protein sequence ID" value="CAG5958712.1"/>
    <property type="molecule type" value="Genomic_DNA"/>
</dbReference>
<evidence type="ECO:0000259" key="3">
    <source>
        <dbReference type="Pfam" id="PF00632"/>
    </source>
</evidence>
<accession>A0A8S4BNF9</accession>
<dbReference type="InterPro" id="IPR035983">
    <property type="entry name" value="Hect_E3_ubiquitin_ligase"/>
</dbReference>
<evidence type="ECO:0000313" key="5">
    <source>
        <dbReference type="Proteomes" id="UP000677803"/>
    </source>
</evidence>
<sequence>MENPLLLKMDLRDSPAEKAMALISFYKRPNETPLLHDFSKENLATGSHQPLTFLLKATLSFTEDHACPAVIHVLLGGSPETATVPLEDCPDLDIRETISTVLGRVARQIKQLRRGLKETPIWSLVTRRPDAVPLPFQREEASLCPEVVLQHITWPEMDDESDEDDDCSKETICRISGYLKQFIANATPPELKELMKFGTGWENLPSSLSVEIVHGNYPTAATCCETLTLPCHYKNDKSFSEDFLACISSTQSGFGLL</sequence>
<protein>
    <submittedName>
        <fullName evidence="4">(Atlantic silverside) hypothetical protein</fullName>
    </submittedName>
</protein>
<dbReference type="GO" id="GO:0004842">
    <property type="term" value="F:ubiquitin-protein transferase activity"/>
    <property type="evidence" value="ECO:0007669"/>
    <property type="project" value="InterPro"/>
</dbReference>
<evidence type="ECO:0000256" key="2">
    <source>
        <dbReference type="ARBA" id="ARBA00022786"/>
    </source>
</evidence>
<keyword evidence="2" id="KW-0833">Ubl conjugation pathway</keyword>
<dbReference type="Gene3D" id="3.30.2410.10">
    <property type="entry name" value="Hect, E3 ligase catalytic domain"/>
    <property type="match status" value="1"/>
</dbReference>
<dbReference type="InterPro" id="IPR000569">
    <property type="entry name" value="HECT_dom"/>
</dbReference>
<organism evidence="4 5">
    <name type="scientific">Menidia menidia</name>
    <name type="common">Atlantic silverside</name>
    <dbReference type="NCBI Taxonomy" id="238744"/>
    <lineage>
        <taxon>Eukaryota</taxon>
        <taxon>Metazoa</taxon>
        <taxon>Chordata</taxon>
        <taxon>Craniata</taxon>
        <taxon>Vertebrata</taxon>
        <taxon>Euteleostomi</taxon>
        <taxon>Actinopterygii</taxon>
        <taxon>Neopterygii</taxon>
        <taxon>Teleostei</taxon>
        <taxon>Neoteleostei</taxon>
        <taxon>Acanthomorphata</taxon>
        <taxon>Ovalentaria</taxon>
        <taxon>Atherinomorphae</taxon>
        <taxon>Atheriniformes</taxon>
        <taxon>Atherinopsidae</taxon>
        <taxon>Menidiinae</taxon>
        <taxon>Menidia</taxon>
    </lineage>
</organism>
<proteinExistence type="predicted"/>
<dbReference type="SUPFAM" id="SSF56204">
    <property type="entry name" value="Hect, E3 ligase catalytic domain"/>
    <property type="match status" value="1"/>
</dbReference>
<feature type="domain" description="HECT" evidence="3">
    <location>
        <begin position="103"/>
        <end position="256"/>
    </location>
</feature>
<gene>
    <name evidence="4" type="ORF">MMEN_LOCUS15534</name>
</gene>
<dbReference type="Pfam" id="PF00632">
    <property type="entry name" value="HECT"/>
    <property type="match status" value="1"/>
</dbReference>
<comment type="caution">
    <text evidence="4">The sequence shown here is derived from an EMBL/GenBank/DDBJ whole genome shotgun (WGS) entry which is preliminary data.</text>
</comment>
<keyword evidence="5" id="KW-1185">Reference proteome</keyword>